<proteinExistence type="predicted"/>
<organism evidence="2 3">
    <name type="scientific">Hibiscus sabdariffa</name>
    <name type="common">roselle</name>
    <dbReference type="NCBI Taxonomy" id="183260"/>
    <lineage>
        <taxon>Eukaryota</taxon>
        <taxon>Viridiplantae</taxon>
        <taxon>Streptophyta</taxon>
        <taxon>Embryophyta</taxon>
        <taxon>Tracheophyta</taxon>
        <taxon>Spermatophyta</taxon>
        <taxon>Magnoliopsida</taxon>
        <taxon>eudicotyledons</taxon>
        <taxon>Gunneridae</taxon>
        <taxon>Pentapetalae</taxon>
        <taxon>rosids</taxon>
        <taxon>malvids</taxon>
        <taxon>Malvales</taxon>
        <taxon>Malvaceae</taxon>
        <taxon>Malvoideae</taxon>
        <taxon>Hibiscus</taxon>
    </lineage>
</organism>
<dbReference type="EMBL" id="JBBPBM010000006">
    <property type="protein sequence ID" value="KAK8579799.1"/>
    <property type="molecule type" value="Genomic_DNA"/>
</dbReference>
<dbReference type="PANTHER" id="PTHR35740">
    <property type="entry name" value="OS12G0111700 PROTEIN"/>
    <property type="match status" value="1"/>
</dbReference>
<feature type="compositionally biased region" description="Basic and acidic residues" evidence="1">
    <location>
        <begin position="123"/>
        <end position="134"/>
    </location>
</feature>
<comment type="caution">
    <text evidence="2">The sequence shown here is derived from an EMBL/GenBank/DDBJ whole genome shotgun (WGS) entry which is preliminary data.</text>
</comment>
<keyword evidence="3" id="KW-1185">Reference proteome</keyword>
<accession>A0ABR2FFT4</accession>
<evidence type="ECO:0000313" key="2">
    <source>
        <dbReference type="EMBL" id="KAK8579799.1"/>
    </source>
</evidence>
<reference evidence="2 3" key="1">
    <citation type="journal article" date="2024" name="G3 (Bethesda)">
        <title>Genome assembly of Hibiscus sabdariffa L. provides insights into metabolisms of medicinal natural products.</title>
        <authorList>
            <person name="Kim T."/>
        </authorList>
    </citation>
    <scope>NUCLEOTIDE SEQUENCE [LARGE SCALE GENOMIC DNA]</scope>
    <source>
        <strain evidence="2">TK-2024</strain>
        <tissue evidence="2">Old leaves</tissue>
    </source>
</reference>
<evidence type="ECO:0000313" key="3">
    <source>
        <dbReference type="Proteomes" id="UP001472677"/>
    </source>
</evidence>
<feature type="region of interest" description="Disordered" evidence="1">
    <location>
        <begin position="1"/>
        <end position="134"/>
    </location>
</feature>
<name>A0ABR2FFT4_9ROSI</name>
<feature type="compositionally biased region" description="Basic residues" evidence="1">
    <location>
        <begin position="10"/>
        <end position="20"/>
    </location>
</feature>
<dbReference type="PANTHER" id="PTHR35740:SF1">
    <property type="entry name" value="OS12G0111700 PROTEIN"/>
    <property type="match status" value="1"/>
</dbReference>
<evidence type="ECO:0000256" key="1">
    <source>
        <dbReference type="SAM" id="MobiDB-lite"/>
    </source>
</evidence>
<feature type="compositionally biased region" description="Low complexity" evidence="1">
    <location>
        <begin position="26"/>
        <end position="84"/>
    </location>
</feature>
<feature type="compositionally biased region" description="Basic and acidic residues" evidence="1">
    <location>
        <begin position="85"/>
        <end position="95"/>
    </location>
</feature>
<protein>
    <submittedName>
        <fullName evidence="2">Uncharacterized protein</fullName>
    </submittedName>
</protein>
<gene>
    <name evidence="2" type="ORF">V6N12_070105</name>
</gene>
<feature type="compositionally biased region" description="Polar residues" evidence="1">
    <location>
        <begin position="105"/>
        <end position="114"/>
    </location>
</feature>
<dbReference type="Proteomes" id="UP001472677">
    <property type="component" value="Unassembled WGS sequence"/>
</dbReference>
<feature type="region of interest" description="Disordered" evidence="1">
    <location>
        <begin position="151"/>
        <end position="178"/>
    </location>
</feature>
<sequence>MERMRSPPTKPRRKAGSKRKPLVDLSNIIPPSQPSSQSSSSSIKPQFKSSLSLALKSLPNNPNCSPNPNSKRTATASTANINNNNEKKEKKENKKSPTKKANPSFRLSPSSETPFLSVYRRQHTAEKRKSKGKEIAEPLSYIFETGIPDLRKKKDGYGDGDGDIDISKSCPIPHKKKQRQVKAEIDASKHELAQDFIDKQRLYFAEIDAFELEEEVASGNESS</sequence>